<dbReference type="AlphaFoldDB" id="A0A9D2FJI1"/>
<name>A0A9D2FJI1_9FIRM</name>
<feature type="transmembrane region" description="Helical" evidence="1">
    <location>
        <begin position="20"/>
        <end position="41"/>
    </location>
</feature>
<dbReference type="EMBL" id="DXBF01000023">
    <property type="protein sequence ID" value="HIZ61681.1"/>
    <property type="molecule type" value="Genomic_DNA"/>
</dbReference>
<evidence type="ECO:0000256" key="1">
    <source>
        <dbReference type="SAM" id="Phobius"/>
    </source>
</evidence>
<keyword evidence="1" id="KW-1133">Transmembrane helix</keyword>
<reference evidence="2" key="2">
    <citation type="submission" date="2021-04" db="EMBL/GenBank/DDBJ databases">
        <authorList>
            <person name="Gilroy R."/>
        </authorList>
    </citation>
    <scope>NUCLEOTIDE SEQUENCE</scope>
    <source>
        <strain evidence="2">CHK188-11489</strain>
    </source>
</reference>
<dbReference type="Proteomes" id="UP000824105">
    <property type="component" value="Unassembled WGS sequence"/>
</dbReference>
<protein>
    <submittedName>
        <fullName evidence="2">Uncharacterized protein</fullName>
    </submittedName>
</protein>
<accession>A0A9D2FJI1</accession>
<comment type="caution">
    <text evidence="2">The sequence shown here is derived from an EMBL/GenBank/DDBJ whole genome shotgun (WGS) entry which is preliminary data.</text>
</comment>
<feature type="transmembrane region" description="Helical" evidence="1">
    <location>
        <begin position="140"/>
        <end position="159"/>
    </location>
</feature>
<keyword evidence="1" id="KW-0812">Transmembrane</keyword>
<evidence type="ECO:0000313" key="2">
    <source>
        <dbReference type="EMBL" id="HIZ61681.1"/>
    </source>
</evidence>
<feature type="transmembrane region" description="Helical" evidence="1">
    <location>
        <begin position="98"/>
        <end position="116"/>
    </location>
</feature>
<proteinExistence type="predicted"/>
<evidence type="ECO:0000313" key="3">
    <source>
        <dbReference type="Proteomes" id="UP000824105"/>
    </source>
</evidence>
<gene>
    <name evidence="2" type="ORF">H9724_02790</name>
</gene>
<keyword evidence="1" id="KW-0472">Membrane</keyword>
<sequence>MRFESIMRIFSVSEKKQRVLHLILFLLSIGYAMLLVAARLISGYLYGTSQKGPLTGSVATQLIGISQGIDAGFQLYALGLVVCCALICLLLPLPCRMYVRYTAFFLFLPFPLLWWMDQFSPILRERGGVFVRPGMVLGDSRFWTCWTVGFVALLAVECMKRWKAKR</sequence>
<organism evidence="2 3">
    <name type="scientific">Candidatus Gemmiger avistercoris</name>
    <dbReference type="NCBI Taxonomy" id="2838606"/>
    <lineage>
        <taxon>Bacteria</taxon>
        <taxon>Bacillati</taxon>
        <taxon>Bacillota</taxon>
        <taxon>Clostridia</taxon>
        <taxon>Eubacteriales</taxon>
        <taxon>Gemmiger</taxon>
    </lineage>
</organism>
<feature type="transmembrane region" description="Helical" evidence="1">
    <location>
        <begin position="73"/>
        <end position="91"/>
    </location>
</feature>
<reference evidence="2" key="1">
    <citation type="journal article" date="2021" name="PeerJ">
        <title>Extensive microbial diversity within the chicken gut microbiome revealed by metagenomics and culture.</title>
        <authorList>
            <person name="Gilroy R."/>
            <person name="Ravi A."/>
            <person name="Getino M."/>
            <person name="Pursley I."/>
            <person name="Horton D.L."/>
            <person name="Alikhan N.F."/>
            <person name="Baker D."/>
            <person name="Gharbi K."/>
            <person name="Hall N."/>
            <person name="Watson M."/>
            <person name="Adriaenssens E.M."/>
            <person name="Foster-Nyarko E."/>
            <person name="Jarju S."/>
            <person name="Secka A."/>
            <person name="Antonio M."/>
            <person name="Oren A."/>
            <person name="Chaudhuri R.R."/>
            <person name="La Ragione R."/>
            <person name="Hildebrand F."/>
            <person name="Pallen M.J."/>
        </authorList>
    </citation>
    <scope>NUCLEOTIDE SEQUENCE</scope>
    <source>
        <strain evidence="2">CHK188-11489</strain>
    </source>
</reference>